<protein>
    <submittedName>
        <fullName evidence="1">Uncharacterized protein</fullName>
    </submittedName>
</protein>
<dbReference type="RefSeq" id="WP_052881689.1">
    <property type="nucleotide sequence ID" value="NZ_CP010904.1"/>
</dbReference>
<dbReference type="STRING" id="1307763.L21SP4_01095"/>
<evidence type="ECO:0000313" key="2">
    <source>
        <dbReference type="Proteomes" id="UP000035268"/>
    </source>
</evidence>
<dbReference type="Proteomes" id="UP000035268">
    <property type="component" value="Chromosome"/>
</dbReference>
<reference evidence="2" key="1">
    <citation type="submission" date="2015-02" db="EMBL/GenBank/DDBJ databases">
        <title>Description and complete genome sequence of the first cultured representative of the subdivision 5 of the Verrucomicrobia phylum.</title>
        <authorList>
            <person name="Spring S."/>
            <person name="Bunk B."/>
            <person name="Sproer C."/>
            <person name="Klenk H.-P."/>
        </authorList>
    </citation>
    <scope>NUCLEOTIDE SEQUENCE [LARGE SCALE GENOMIC DNA]</scope>
    <source>
        <strain evidence="2">L21-Fru-AB</strain>
    </source>
</reference>
<name>A0A0G3EG37_9BACT</name>
<evidence type="ECO:0000313" key="1">
    <source>
        <dbReference type="EMBL" id="AKJ64347.1"/>
    </source>
</evidence>
<proteinExistence type="predicted"/>
<accession>A0A0G3EG37</accession>
<dbReference type="AlphaFoldDB" id="A0A0G3EG37"/>
<dbReference type="EMBL" id="CP010904">
    <property type="protein sequence ID" value="AKJ64347.1"/>
    <property type="molecule type" value="Genomic_DNA"/>
</dbReference>
<dbReference type="OrthoDB" id="9814988at2"/>
<sequence>MRTVLKVISILALVLLTVPSTLFWAGWITLPMQKLCMTVATVLWFATAPFWMGKGSAES</sequence>
<keyword evidence="2" id="KW-1185">Reference proteome</keyword>
<reference evidence="1 2" key="2">
    <citation type="journal article" date="2016" name="ISME J.">
        <title>Characterization of the first cultured representative of Verrucomicrobia subdivision 5 indicates the proposal of a novel phylum.</title>
        <authorList>
            <person name="Spring S."/>
            <person name="Bunk B."/>
            <person name="Sproer C."/>
            <person name="Schumann P."/>
            <person name="Rohde M."/>
            <person name="Tindall B.J."/>
            <person name="Klenk H.P."/>
        </authorList>
    </citation>
    <scope>NUCLEOTIDE SEQUENCE [LARGE SCALE GENOMIC DNA]</scope>
    <source>
        <strain evidence="1 2">L21-Fru-AB</strain>
    </source>
</reference>
<gene>
    <name evidence="1" type="ORF">L21SP4_01095</name>
</gene>
<dbReference type="KEGG" id="vbl:L21SP4_01095"/>
<organism evidence="1 2">
    <name type="scientific">Kiritimatiella glycovorans</name>
    <dbReference type="NCBI Taxonomy" id="1307763"/>
    <lineage>
        <taxon>Bacteria</taxon>
        <taxon>Pseudomonadati</taxon>
        <taxon>Kiritimatiellota</taxon>
        <taxon>Kiritimatiellia</taxon>
        <taxon>Kiritimatiellales</taxon>
        <taxon>Kiritimatiellaceae</taxon>
        <taxon>Kiritimatiella</taxon>
    </lineage>
</organism>